<feature type="region of interest" description="Disordered" evidence="1">
    <location>
        <begin position="1"/>
        <end position="93"/>
    </location>
</feature>
<name>A0A8A3PMZ7_9HELO</name>
<feature type="compositionally biased region" description="Polar residues" evidence="1">
    <location>
        <begin position="65"/>
        <end position="75"/>
    </location>
</feature>
<dbReference type="OrthoDB" id="423221at2759"/>
<dbReference type="EMBL" id="CP063411">
    <property type="protein sequence ID" value="QSZ36520.1"/>
    <property type="molecule type" value="Genomic_DNA"/>
</dbReference>
<proteinExistence type="predicted"/>
<feature type="compositionally biased region" description="Acidic residues" evidence="1">
    <location>
        <begin position="14"/>
        <end position="61"/>
    </location>
</feature>
<reference evidence="2" key="1">
    <citation type="submission" date="2020-10" db="EMBL/GenBank/DDBJ databases">
        <title>Genome Sequence of Monilinia vaccinii-corymbosi Sheds Light on Mummy Berry Disease Infection of Blueberry and Mating Type.</title>
        <authorList>
            <person name="Yow A.G."/>
            <person name="Zhang Y."/>
            <person name="Bansal K."/>
            <person name="Eacker S.M."/>
            <person name="Sullivan S."/>
            <person name="Liachko I."/>
            <person name="Cubeta M.A."/>
            <person name="Rollins J.A."/>
            <person name="Ashrafi H."/>
        </authorList>
    </citation>
    <scope>NUCLEOTIDE SEQUENCE</scope>
    <source>
        <strain evidence="2">RL-1</strain>
    </source>
</reference>
<protein>
    <submittedName>
        <fullName evidence="2">Uncharacterized protein</fullName>
    </submittedName>
</protein>
<keyword evidence="3" id="KW-1185">Reference proteome</keyword>
<accession>A0A8A3PMZ7</accession>
<evidence type="ECO:0000313" key="3">
    <source>
        <dbReference type="Proteomes" id="UP000672032"/>
    </source>
</evidence>
<evidence type="ECO:0000313" key="2">
    <source>
        <dbReference type="EMBL" id="QSZ36520.1"/>
    </source>
</evidence>
<gene>
    <name evidence="2" type="ORF">DSL72_006400</name>
</gene>
<evidence type="ECO:0000256" key="1">
    <source>
        <dbReference type="SAM" id="MobiDB-lite"/>
    </source>
</evidence>
<dbReference type="AlphaFoldDB" id="A0A8A3PMZ7"/>
<sequence>MVRKRSERLPPIADDIDDYPDGQPPAEEDDIDDYPDGQLPAEEDDIDDYPDGQPPAEEDAVDTSVAINSTAPVTTQKKRNKQRGDDSSKDWTGLSYKQGINTELPPCDTTSGFIVEFVQKLIAEGFSRVTEHLNGRPLRVATACSGTEAPILFLTILSKALREKGLNFKIEHVFSIEIEPWKQNYIRRNFPDVVLLRDITEALGWEDHPERIGLM</sequence>
<organism evidence="2 3">
    <name type="scientific">Monilinia vaccinii-corymbosi</name>
    <dbReference type="NCBI Taxonomy" id="61207"/>
    <lineage>
        <taxon>Eukaryota</taxon>
        <taxon>Fungi</taxon>
        <taxon>Dikarya</taxon>
        <taxon>Ascomycota</taxon>
        <taxon>Pezizomycotina</taxon>
        <taxon>Leotiomycetes</taxon>
        <taxon>Helotiales</taxon>
        <taxon>Sclerotiniaceae</taxon>
        <taxon>Monilinia</taxon>
    </lineage>
</organism>
<dbReference type="Proteomes" id="UP000672032">
    <property type="component" value="Chromosome 7"/>
</dbReference>